<feature type="signal peptide" evidence="5">
    <location>
        <begin position="1"/>
        <end position="17"/>
    </location>
</feature>
<evidence type="ECO:0000256" key="1">
    <source>
        <dbReference type="ARBA" id="ARBA00004459"/>
    </source>
</evidence>
<feature type="chain" id="PRO_5002708164" description="17 kDa surface antigen" evidence="5">
    <location>
        <begin position="18"/>
        <end position="165"/>
    </location>
</feature>
<dbReference type="Proteomes" id="UP000006377">
    <property type="component" value="Chromosome"/>
</dbReference>
<evidence type="ECO:0000313" key="8">
    <source>
        <dbReference type="Proteomes" id="UP000006377"/>
    </source>
</evidence>
<reference evidence="7 8" key="1">
    <citation type="journal article" date="2011" name="Stand. Genomic Sci.">
        <title>Complete genome sequence of Parvibaculum lavamentivorans type strain (DS-1(T)).</title>
        <authorList>
            <person name="Schleheck D."/>
            <person name="Weiss M."/>
            <person name="Pitluck S."/>
            <person name="Bruce D."/>
            <person name="Land M.L."/>
            <person name="Han S."/>
            <person name="Saunders E."/>
            <person name="Tapia R."/>
            <person name="Detter C."/>
            <person name="Brettin T."/>
            <person name="Han J."/>
            <person name="Woyke T."/>
            <person name="Goodwin L."/>
            <person name="Pennacchio L."/>
            <person name="Nolan M."/>
            <person name="Cook A.M."/>
            <person name="Kjelleberg S."/>
            <person name="Thomas T."/>
        </authorList>
    </citation>
    <scope>NUCLEOTIDE SEQUENCE [LARGE SCALE GENOMIC DNA]</scope>
    <source>
        <strain evidence="8">DS-1 / DSM 13023 / NCIMB 13966</strain>
    </source>
</reference>
<dbReference type="PROSITE" id="PS51257">
    <property type="entry name" value="PROKAR_LIPOPROTEIN"/>
    <property type="match status" value="1"/>
</dbReference>
<keyword evidence="4" id="KW-0449">Lipoprotein</keyword>
<comment type="subcellular location">
    <subcellularLocation>
        <location evidence="1">Cell outer membrane</location>
        <topology evidence="1">Lipid-anchor</topology>
    </subcellularLocation>
</comment>
<dbReference type="KEGG" id="pla:Plav_0930"/>
<organism evidence="7 8">
    <name type="scientific">Parvibaculum lavamentivorans (strain DS-1 / DSM 13023 / NCIMB 13966)</name>
    <dbReference type="NCBI Taxonomy" id="402881"/>
    <lineage>
        <taxon>Bacteria</taxon>
        <taxon>Pseudomonadati</taxon>
        <taxon>Pseudomonadota</taxon>
        <taxon>Alphaproteobacteria</taxon>
        <taxon>Hyphomicrobiales</taxon>
        <taxon>Parvibaculaceae</taxon>
        <taxon>Parvibaculum</taxon>
    </lineage>
</organism>
<comment type="similarity">
    <text evidence="2">Belongs to the rickettsiale 17 kDa surface antigen family.</text>
</comment>
<evidence type="ECO:0000256" key="4">
    <source>
        <dbReference type="ARBA" id="ARBA00023288"/>
    </source>
</evidence>
<dbReference type="Pfam" id="PF05433">
    <property type="entry name" value="Rick_17kDa_Anti"/>
    <property type="match status" value="1"/>
</dbReference>
<dbReference type="AlphaFoldDB" id="A7HRM0"/>
<sequence length="165" mass="16754">MKIKSTLIVGALAIALAGCQTGSPYGYGGGAGFGGGPKQNVGTLAGAVAGGLAGSQIGGGSGRLWATGAGVLVGALVGNNIGRSLDRADQAYLQNASYGAFQTGQTTQWRNPDSGNYGYVEPGRSYQTAGAYCREYSQTVYVGGRPESAYGTACRQPDGSWQIRN</sequence>
<keyword evidence="8" id="KW-1185">Reference proteome</keyword>
<evidence type="ECO:0000259" key="6">
    <source>
        <dbReference type="Pfam" id="PF05433"/>
    </source>
</evidence>
<dbReference type="InterPro" id="IPR016364">
    <property type="entry name" value="Surface_antigen_Rickettsia"/>
</dbReference>
<accession>A7HRM0</accession>
<keyword evidence="5" id="KW-0732">Signal</keyword>
<evidence type="ECO:0000256" key="2">
    <source>
        <dbReference type="ARBA" id="ARBA00008681"/>
    </source>
</evidence>
<dbReference type="RefSeq" id="WP_012109807.1">
    <property type="nucleotide sequence ID" value="NC_009719.1"/>
</dbReference>
<proteinExistence type="inferred from homology"/>
<gene>
    <name evidence="7" type="ordered locus">Plav_0930</name>
</gene>
<protein>
    <recommendedName>
        <fullName evidence="3">17 kDa surface antigen</fullName>
    </recommendedName>
</protein>
<dbReference type="OrthoDB" id="5402098at2"/>
<dbReference type="PIRSF" id="PIRSF002721">
    <property type="entry name" value="Surface_antigen_Rickettsia"/>
    <property type="match status" value="1"/>
</dbReference>
<dbReference type="HOGENOM" id="CLU_118535_0_0_5"/>
<feature type="domain" description="Glycine zipper 2TM" evidence="6">
    <location>
        <begin position="41"/>
        <end position="82"/>
    </location>
</feature>
<dbReference type="EMBL" id="CP000774">
    <property type="protein sequence ID" value="ABS62553.1"/>
    <property type="molecule type" value="Genomic_DNA"/>
</dbReference>
<evidence type="ECO:0000256" key="5">
    <source>
        <dbReference type="SAM" id="SignalP"/>
    </source>
</evidence>
<dbReference type="eggNOG" id="COG4520">
    <property type="taxonomic scope" value="Bacteria"/>
</dbReference>
<evidence type="ECO:0000313" key="7">
    <source>
        <dbReference type="EMBL" id="ABS62553.1"/>
    </source>
</evidence>
<dbReference type="InterPro" id="IPR008816">
    <property type="entry name" value="Gly_zipper_2TM_dom"/>
</dbReference>
<dbReference type="GO" id="GO:0009279">
    <property type="term" value="C:cell outer membrane"/>
    <property type="evidence" value="ECO:0007669"/>
    <property type="project" value="UniProtKB-SubCell"/>
</dbReference>
<dbReference type="STRING" id="402881.Plav_0930"/>
<name>A7HRM0_PARL1</name>
<evidence type="ECO:0000256" key="3">
    <source>
        <dbReference type="ARBA" id="ARBA00015281"/>
    </source>
</evidence>